<name>A0A401QDQ8_SCYTO</name>
<gene>
    <name evidence="9" type="ORF">scyTo_0024275</name>
</gene>
<proteinExistence type="predicted"/>
<dbReference type="OMA" id="ICALGHY"/>
<dbReference type="STRING" id="75743.A0A401QDQ8"/>
<dbReference type="PANTHER" id="PTHR24020:SF13">
    <property type="entry name" value="COLLAGEN ALPHA-3(VI) CHAIN"/>
    <property type="match status" value="1"/>
</dbReference>
<dbReference type="Gene3D" id="3.40.50.410">
    <property type="entry name" value="von Willebrand factor, type A domain"/>
    <property type="match status" value="1"/>
</dbReference>
<evidence type="ECO:0000259" key="8">
    <source>
        <dbReference type="PROSITE" id="PS50234"/>
    </source>
</evidence>
<dbReference type="SUPFAM" id="SSF53300">
    <property type="entry name" value="vWA-like"/>
    <property type="match status" value="1"/>
</dbReference>
<dbReference type="EMBL" id="BFAA01042522">
    <property type="protein sequence ID" value="GCB83493.1"/>
    <property type="molecule type" value="Genomic_DNA"/>
</dbReference>
<dbReference type="PRINTS" id="PR00453">
    <property type="entry name" value="VWFADOMAIN"/>
</dbReference>
<dbReference type="FunFam" id="3.40.50.410:FF:000003">
    <property type="entry name" value="Collagen type VI alpha 3 chain"/>
    <property type="match status" value="1"/>
</dbReference>
<keyword evidence="3" id="KW-0272">Extracellular matrix</keyword>
<dbReference type="InterPro" id="IPR050525">
    <property type="entry name" value="ECM_Assembly_Org"/>
</dbReference>
<dbReference type="PROSITE" id="PS50234">
    <property type="entry name" value="VWFA"/>
    <property type="match status" value="1"/>
</dbReference>
<comment type="subcellular location">
    <subcellularLocation>
        <location evidence="1">Secreted</location>
        <location evidence="1">Extracellular space</location>
        <location evidence="1">Extracellular matrix</location>
    </subcellularLocation>
</comment>
<accession>A0A401QDQ8</accession>
<dbReference type="InterPro" id="IPR036465">
    <property type="entry name" value="vWFA_dom_sf"/>
</dbReference>
<evidence type="ECO:0000256" key="7">
    <source>
        <dbReference type="ARBA" id="ARBA00023119"/>
    </source>
</evidence>
<keyword evidence="10" id="KW-1185">Reference proteome</keyword>
<keyword evidence="5" id="KW-0677">Repeat</keyword>
<protein>
    <recommendedName>
        <fullName evidence="8">VWFA domain-containing protein</fullName>
    </recommendedName>
</protein>
<evidence type="ECO:0000256" key="4">
    <source>
        <dbReference type="ARBA" id="ARBA00022729"/>
    </source>
</evidence>
<dbReference type="InterPro" id="IPR002035">
    <property type="entry name" value="VWF_A"/>
</dbReference>
<feature type="non-terminal residue" evidence="9">
    <location>
        <position position="1"/>
    </location>
</feature>
<evidence type="ECO:0000256" key="6">
    <source>
        <dbReference type="ARBA" id="ARBA00022889"/>
    </source>
</evidence>
<evidence type="ECO:0000256" key="3">
    <source>
        <dbReference type="ARBA" id="ARBA00022530"/>
    </source>
</evidence>
<dbReference type="AlphaFoldDB" id="A0A401QDQ8"/>
<comment type="caution">
    <text evidence="9">The sequence shown here is derived from an EMBL/GenBank/DDBJ whole genome shotgun (WGS) entry which is preliminary data.</text>
</comment>
<dbReference type="Proteomes" id="UP000288216">
    <property type="component" value="Unassembled WGS sequence"/>
</dbReference>
<evidence type="ECO:0000256" key="2">
    <source>
        <dbReference type="ARBA" id="ARBA00022525"/>
    </source>
</evidence>
<dbReference type="GO" id="GO:0005615">
    <property type="term" value="C:extracellular space"/>
    <property type="evidence" value="ECO:0007669"/>
    <property type="project" value="TreeGrafter"/>
</dbReference>
<dbReference type="GO" id="GO:0005581">
    <property type="term" value="C:collagen trimer"/>
    <property type="evidence" value="ECO:0007669"/>
    <property type="project" value="UniProtKB-KW"/>
</dbReference>
<keyword evidence="4" id="KW-0732">Signal</keyword>
<dbReference type="Pfam" id="PF00092">
    <property type="entry name" value="VWA"/>
    <property type="match status" value="1"/>
</dbReference>
<dbReference type="PANTHER" id="PTHR24020">
    <property type="entry name" value="COLLAGEN ALPHA"/>
    <property type="match status" value="1"/>
</dbReference>
<dbReference type="GO" id="GO:0007155">
    <property type="term" value="P:cell adhesion"/>
    <property type="evidence" value="ECO:0007669"/>
    <property type="project" value="UniProtKB-KW"/>
</dbReference>
<feature type="domain" description="VWFA" evidence="8">
    <location>
        <begin position="4"/>
        <end position="176"/>
    </location>
</feature>
<evidence type="ECO:0000313" key="9">
    <source>
        <dbReference type="EMBL" id="GCB83493.1"/>
    </source>
</evidence>
<keyword evidence="7" id="KW-0176">Collagen</keyword>
<evidence type="ECO:0000256" key="5">
    <source>
        <dbReference type="ARBA" id="ARBA00022737"/>
    </source>
</evidence>
<reference evidence="9 10" key="1">
    <citation type="journal article" date="2018" name="Nat. Ecol. Evol.">
        <title>Shark genomes provide insights into elasmobranch evolution and the origin of vertebrates.</title>
        <authorList>
            <person name="Hara Y"/>
            <person name="Yamaguchi K"/>
            <person name="Onimaru K"/>
            <person name="Kadota M"/>
            <person name="Koyanagi M"/>
            <person name="Keeley SD"/>
            <person name="Tatsumi K"/>
            <person name="Tanaka K"/>
            <person name="Motone F"/>
            <person name="Kageyama Y"/>
            <person name="Nozu R"/>
            <person name="Adachi N"/>
            <person name="Nishimura O"/>
            <person name="Nakagawa R"/>
            <person name="Tanegashima C"/>
            <person name="Kiyatake I"/>
            <person name="Matsumoto R"/>
            <person name="Murakumo K"/>
            <person name="Nishida K"/>
            <person name="Terakita A"/>
            <person name="Kuratani S"/>
            <person name="Sato K"/>
            <person name="Hyodo S Kuraku.S."/>
        </authorList>
    </citation>
    <scope>NUCLEOTIDE SEQUENCE [LARGE SCALE GENOMIC DNA]</scope>
</reference>
<evidence type="ECO:0000313" key="10">
    <source>
        <dbReference type="Proteomes" id="UP000288216"/>
    </source>
</evidence>
<dbReference type="OrthoDB" id="6132182at2759"/>
<dbReference type="SMART" id="SM00327">
    <property type="entry name" value="VWA"/>
    <property type="match status" value="1"/>
</dbReference>
<keyword evidence="2" id="KW-0964">Secreted</keyword>
<organism evidence="9 10">
    <name type="scientific">Scyliorhinus torazame</name>
    <name type="common">Cloudy catshark</name>
    <name type="synonym">Catulus torazame</name>
    <dbReference type="NCBI Taxonomy" id="75743"/>
    <lineage>
        <taxon>Eukaryota</taxon>
        <taxon>Metazoa</taxon>
        <taxon>Chordata</taxon>
        <taxon>Craniata</taxon>
        <taxon>Vertebrata</taxon>
        <taxon>Chondrichthyes</taxon>
        <taxon>Elasmobranchii</taxon>
        <taxon>Galeomorphii</taxon>
        <taxon>Galeoidea</taxon>
        <taxon>Carcharhiniformes</taxon>
        <taxon>Scyliorhinidae</taxon>
        <taxon>Scyliorhinus</taxon>
    </lineage>
</organism>
<keyword evidence="6" id="KW-0130">Cell adhesion</keyword>
<sequence length="192" mass="21226">RKRDIVFLIDGSPGMGRSFPQVREFLLKVIQELDIGPDKDQVAVVQYGSNSKLEFGLDTYSNKDEILELVKSLRQKMGRPLNTGAALDFVAKKVFSESAGSRKQAGASQLLVLITAGKSRDDVERVAHEVKQAGIVPIAIGAKSADTSELQKIVHDPTFVLTMRDFQDLSTIQQELLSKMKAVFIFEQGNNF</sequence>
<evidence type="ECO:0000256" key="1">
    <source>
        <dbReference type="ARBA" id="ARBA00004498"/>
    </source>
</evidence>